<gene>
    <name evidence="1" type="ORF">LHA_1316</name>
</gene>
<protein>
    <submittedName>
        <fullName evidence="1">Uncharacterized protein</fullName>
    </submittedName>
</protein>
<keyword evidence="2" id="KW-1185">Reference proteome</keyword>
<organism evidence="1 2">
    <name type="scientific">Legionella hackeliae</name>
    <dbReference type="NCBI Taxonomy" id="449"/>
    <lineage>
        <taxon>Bacteria</taxon>
        <taxon>Pseudomonadati</taxon>
        <taxon>Pseudomonadota</taxon>
        <taxon>Gammaproteobacteria</taxon>
        <taxon>Legionellales</taxon>
        <taxon>Legionellaceae</taxon>
        <taxon>Legionella</taxon>
    </lineage>
</organism>
<name>A0A0A8US57_LEGHA</name>
<dbReference type="Proteomes" id="UP000032803">
    <property type="component" value="Chromosome I"/>
</dbReference>
<dbReference type="EMBL" id="LN681225">
    <property type="protein sequence ID" value="CEK10366.1"/>
    <property type="molecule type" value="Genomic_DNA"/>
</dbReference>
<dbReference type="AlphaFoldDB" id="A0A0A8US57"/>
<evidence type="ECO:0000313" key="2">
    <source>
        <dbReference type="Proteomes" id="UP000032803"/>
    </source>
</evidence>
<dbReference type="PATRIC" id="fig|449.7.peg.488"/>
<dbReference type="OrthoDB" id="5634102at2"/>
<dbReference type="RefSeq" id="WP_045105757.1">
    <property type="nucleotide sequence ID" value="NZ_LN681225.1"/>
</dbReference>
<dbReference type="KEGG" id="lha:LHA_1316"/>
<evidence type="ECO:0000313" key="1">
    <source>
        <dbReference type="EMBL" id="CEK10366.1"/>
    </source>
</evidence>
<dbReference type="STRING" id="449.LHA_1316"/>
<sequence>MHYSDCFELVKKLKDKVFAEKLQRELETVEKLANSPTFTEFVKDDKSTKSLLVLRREYDLARLQAVKKGIRTILDTYFAENEHEIKTVLLHIKEAIKQRTKNYEELVNYTHYSDLAQKYATHYLPFNHLSDPFKGPTPVDYGWGHSQHYADLASRTELDSLTTASNKRIHTFAQSSHSLADIFFRRVGRYSVDEEVKVRNAIWKSLKALDDKAILDMTITMGTNSHSMAIRMVNEGVEFYDHNYGLVRFQNREKAVSFITAHLTHISTTAKEEISVIETYKLPYTNNHGHQIVSDLDKSRIPVPVVSKAEDEKPPVQPNVSEAIDALENYATSLKKSSDIKAKIKANELDFLAKELNELISAGAIQERVGAILQNKDHSLMVNRGTGFYFFKSGFKSHSTTETLLQNIHKAATPS</sequence>
<reference evidence="2" key="1">
    <citation type="submission" date="2014-09" db="EMBL/GenBank/DDBJ databases">
        <authorList>
            <person name="Gomez-Valero L."/>
        </authorList>
    </citation>
    <scope>NUCLEOTIDE SEQUENCE [LARGE SCALE GENOMIC DNA]</scope>
    <source>
        <strain evidence="2">ATCC35250</strain>
    </source>
</reference>
<accession>A0A0A8US57</accession>
<dbReference type="HOGENOM" id="CLU_661891_0_0_6"/>
<proteinExistence type="predicted"/>